<comment type="subcellular location">
    <subcellularLocation>
        <location evidence="1">Cell outer membrane</location>
    </subcellularLocation>
</comment>
<keyword evidence="5" id="KW-0998">Cell outer membrane</keyword>
<organism evidence="9 10">
    <name type="scientific">Sphingobacterium bambusae</name>
    <dbReference type="NCBI Taxonomy" id="662858"/>
    <lineage>
        <taxon>Bacteria</taxon>
        <taxon>Pseudomonadati</taxon>
        <taxon>Bacteroidota</taxon>
        <taxon>Sphingobacteriia</taxon>
        <taxon>Sphingobacteriales</taxon>
        <taxon>Sphingobacteriaceae</taxon>
        <taxon>Sphingobacterium</taxon>
    </lineage>
</organism>
<gene>
    <name evidence="9" type="ORF">ACFS7Y_05820</name>
</gene>
<protein>
    <submittedName>
        <fullName evidence="9">RagB/SusD family nutrient uptake outer membrane protein</fullName>
    </submittedName>
</protein>
<dbReference type="Proteomes" id="UP001597525">
    <property type="component" value="Unassembled WGS sequence"/>
</dbReference>
<dbReference type="InterPro" id="IPR033985">
    <property type="entry name" value="SusD-like_N"/>
</dbReference>
<feature type="signal peptide" evidence="6">
    <location>
        <begin position="1"/>
        <end position="18"/>
    </location>
</feature>
<comment type="similarity">
    <text evidence="2">Belongs to the SusD family.</text>
</comment>
<dbReference type="Pfam" id="PF14322">
    <property type="entry name" value="SusD-like_3"/>
    <property type="match status" value="1"/>
</dbReference>
<evidence type="ECO:0000256" key="6">
    <source>
        <dbReference type="SAM" id="SignalP"/>
    </source>
</evidence>
<dbReference type="RefSeq" id="WP_320182592.1">
    <property type="nucleotide sequence ID" value="NZ_CP138332.1"/>
</dbReference>
<feature type="domain" description="RagB/SusD" evidence="7">
    <location>
        <begin position="352"/>
        <end position="661"/>
    </location>
</feature>
<dbReference type="Gene3D" id="1.25.40.390">
    <property type="match status" value="1"/>
</dbReference>
<reference evidence="10" key="1">
    <citation type="journal article" date="2019" name="Int. J. Syst. Evol. Microbiol.">
        <title>The Global Catalogue of Microorganisms (GCM) 10K type strain sequencing project: providing services to taxonomists for standard genome sequencing and annotation.</title>
        <authorList>
            <consortium name="The Broad Institute Genomics Platform"/>
            <consortium name="The Broad Institute Genome Sequencing Center for Infectious Disease"/>
            <person name="Wu L."/>
            <person name="Ma J."/>
        </authorList>
    </citation>
    <scope>NUCLEOTIDE SEQUENCE [LARGE SCALE GENOMIC DNA]</scope>
    <source>
        <strain evidence="10">KCTC 22814</strain>
    </source>
</reference>
<evidence type="ECO:0000256" key="3">
    <source>
        <dbReference type="ARBA" id="ARBA00022729"/>
    </source>
</evidence>
<dbReference type="InterPro" id="IPR012944">
    <property type="entry name" value="SusD_RagB_dom"/>
</dbReference>
<keyword evidence="10" id="KW-1185">Reference proteome</keyword>
<dbReference type="EMBL" id="JBHUPB010000004">
    <property type="protein sequence ID" value="MFD2966893.1"/>
    <property type="molecule type" value="Genomic_DNA"/>
</dbReference>
<accession>A0ABW6BBK6</accession>
<keyword evidence="4" id="KW-0472">Membrane</keyword>
<dbReference type="InterPro" id="IPR011990">
    <property type="entry name" value="TPR-like_helical_dom_sf"/>
</dbReference>
<dbReference type="Pfam" id="PF07980">
    <property type="entry name" value="SusD_RagB"/>
    <property type="match status" value="1"/>
</dbReference>
<feature type="chain" id="PRO_5045262164" evidence="6">
    <location>
        <begin position="19"/>
        <end position="661"/>
    </location>
</feature>
<comment type="caution">
    <text evidence="9">The sequence shown here is derived from an EMBL/GenBank/DDBJ whole genome shotgun (WGS) entry which is preliminary data.</text>
</comment>
<keyword evidence="3 6" id="KW-0732">Signal</keyword>
<feature type="domain" description="SusD-like N-terminal" evidence="8">
    <location>
        <begin position="86"/>
        <end position="231"/>
    </location>
</feature>
<dbReference type="SUPFAM" id="SSF48452">
    <property type="entry name" value="TPR-like"/>
    <property type="match status" value="1"/>
</dbReference>
<evidence type="ECO:0000256" key="4">
    <source>
        <dbReference type="ARBA" id="ARBA00023136"/>
    </source>
</evidence>
<sequence length="661" mass="76088">MKRIFIFTWLLTVCVFSACNKYLDVDKYFNDMLNNKDSIFAKREYAMNWLTSTYRHMKDAGGEISNKGSGGNPFSFISDDMIFGDRQDRIRQYQNCEYSADNQIYEGGRWTFLYEGIRKASVFIHNIDKCKEMNMTEIADAKAQARFLRAYFYWMLMRQFGPVPLVPDAGQDVSLPYEQLALPRSSYDECVDFVTSEFANAASSLPAVRAASEIARPTRGAALAARAKVYLFAASPLFNGNDEMFDLLDHEGRQLINQVYSEEKWAKAAAAAKEVIDLGQYDLYIHPLVERDVEPYKTTINPPYHPVYSEAAYPNGWKDADPMLSYREIFNGGVTISKNPEFIFTRVEWGGTNTMDIAKHSAPTSLGGWNTNAMTLKQVKAYYMNDGKDINESTTYQQQKNGFSTNSDDYRPLPANVSLQYANREPRFYASAAYNGSIWENISTTNSGLRNRQIFYYKGDPDGKILSSPDFYIRTGVGVKKYYHPEDSWSEGGQQTRKYEPAIRYADVLLWYAEALNELTGTHSVKGYNEVDINVSRDAEQLRFAMKRIRMRAGIPDLADNIYQSQTAFRSALKRERQIEFFAENSRYWDLRRWKDAPIEENMPIMGANMEMKNDNTQRPLFYNETVITSIPKIFLKKMYLWPLETGELRRNAKLTQNPGW</sequence>
<name>A0ABW6BBK6_9SPHI</name>
<evidence type="ECO:0000259" key="7">
    <source>
        <dbReference type="Pfam" id="PF07980"/>
    </source>
</evidence>
<proteinExistence type="inferred from homology"/>
<evidence type="ECO:0000313" key="9">
    <source>
        <dbReference type="EMBL" id="MFD2966893.1"/>
    </source>
</evidence>
<evidence type="ECO:0000256" key="1">
    <source>
        <dbReference type="ARBA" id="ARBA00004442"/>
    </source>
</evidence>
<dbReference type="PROSITE" id="PS51257">
    <property type="entry name" value="PROKAR_LIPOPROTEIN"/>
    <property type="match status" value="1"/>
</dbReference>
<evidence type="ECO:0000256" key="2">
    <source>
        <dbReference type="ARBA" id="ARBA00006275"/>
    </source>
</evidence>
<evidence type="ECO:0000313" key="10">
    <source>
        <dbReference type="Proteomes" id="UP001597525"/>
    </source>
</evidence>
<evidence type="ECO:0000256" key="5">
    <source>
        <dbReference type="ARBA" id="ARBA00023237"/>
    </source>
</evidence>
<evidence type="ECO:0000259" key="8">
    <source>
        <dbReference type="Pfam" id="PF14322"/>
    </source>
</evidence>